<feature type="region of interest" description="Disordered" evidence="1">
    <location>
        <begin position="95"/>
        <end position="137"/>
    </location>
</feature>
<protein>
    <submittedName>
        <fullName evidence="3">FxsA family protein</fullName>
    </submittedName>
</protein>
<gene>
    <name evidence="3" type="ORF">PN838_11030</name>
</gene>
<feature type="transmembrane region" description="Helical" evidence="2">
    <location>
        <begin position="43"/>
        <end position="70"/>
    </location>
</feature>
<dbReference type="InterPro" id="IPR007313">
    <property type="entry name" value="FxsA"/>
</dbReference>
<evidence type="ECO:0000313" key="3">
    <source>
        <dbReference type="EMBL" id="MDC2889203.1"/>
    </source>
</evidence>
<dbReference type="Pfam" id="PF04186">
    <property type="entry name" value="FxsA"/>
    <property type="match status" value="1"/>
</dbReference>
<keyword evidence="2" id="KW-0812">Transmembrane</keyword>
<evidence type="ECO:0000256" key="1">
    <source>
        <dbReference type="SAM" id="MobiDB-lite"/>
    </source>
</evidence>
<dbReference type="EMBL" id="JAQOMS010000002">
    <property type="protein sequence ID" value="MDC2889203.1"/>
    <property type="molecule type" value="Genomic_DNA"/>
</dbReference>
<evidence type="ECO:0000256" key="2">
    <source>
        <dbReference type="SAM" id="Phobius"/>
    </source>
</evidence>
<accession>A0ABT5FCC9</accession>
<name>A0ABT5FCC9_9GAMM</name>
<keyword evidence="2" id="KW-1133">Transmembrane helix</keyword>
<proteinExistence type="predicted"/>
<sequence length="137" mass="14933">MDFFIIILTAIIGTRLVKQQGLSTWQNIQQQLAQGQLPAKAIFDGVCILVSGVLLITLGFMTDIFGLLLLTPLFRTLVYLKVGSRVQVVGGATGGQPFGPSFGQTPDFAQNDNNKTVDDENSSKRPTTIDGEYIRKD</sequence>
<dbReference type="NCBIfam" id="NF008528">
    <property type="entry name" value="PRK11463.1-2"/>
    <property type="match status" value="1"/>
</dbReference>
<dbReference type="Proteomes" id="UP001528411">
    <property type="component" value="Unassembled WGS sequence"/>
</dbReference>
<keyword evidence="2" id="KW-0472">Membrane</keyword>
<organism evidence="3 4">
    <name type="scientific">Psychrosphaera algicola</name>
    <dbReference type="NCBI Taxonomy" id="3023714"/>
    <lineage>
        <taxon>Bacteria</taxon>
        <taxon>Pseudomonadati</taxon>
        <taxon>Pseudomonadota</taxon>
        <taxon>Gammaproteobacteria</taxon>
        <taxon>Alteromonadales</taxon>
        <taxon>Pseudoalteromonadaceae</taxon>
        <taxon>Psychrosphaera</taxon>
    </lineage>
</organism>
<evidence type="ECO:0000313" key="4">
    <source>
        <dbReference type="Proteomes" id="UP001528411"/>
    </source>
</evidence>
<reference evidence="3 4" key="1">
    <citation type="submission" date="2023-01" db="EMBL/GenBank/DDBJ databases">
        <title>Psychrosphaera sp. nov., isolated from marine algae.</title>
        <authorList>
            <person name="Bayburt H."/>
            <person name="Choi B.J."/>
            <person name="Kim J.M."/>
            <person name="Choi D.G."/>
            <person name="Jeon C.O."/>
        </authorList>
    </citation>
    <scope>NUCLEOTIDE SEQUENCE [LARGE SCALE GENOMIC DNA]</scope>
    <source>
        <strain evidence="3 4">G1-22</strain>
    </source>
</reference>
<keyword evidence="4" id="KW-1185">Reference proteome</keyword>
<dbReference type="PANTHER" id="PTHR35335">
    <property type="entry name" value="UPF0716 PROTEIN FXSA"/>
    <property type="match status" value="1"/>
</dbReference>
<dbReference type="RefSeq" id="WP_272180687.1">
    <property type="nucleotide sequence ID" value="NZ_JAQOMS010000002.1"/>
</dbReference>
<feature type="compositionally biased region" description="Polar residues" evidence="1">
    <location>
        <begin position="102"/>
        <end position="114"/>
    </location>
</feature>
<dbReference type="PANTHER" id="PTHR35335:SF1">
    <property type="entry name" value="UPF0716 PROTEIN FXSA"/>
    <property type="match status" value="1"/>
</dbReference>
<comment type="caution">
    <text evidence="3">The sequence shown here is derived from an EMBL/GenBank/DDBJ whole genome shotgun (WGS) entry which is preliminary data.</text>
</comment>